<evidence type="ECO:0000256" key="1">
    <source>
        <dbReference type="ARBA" id="ARBA00008601"/>
    </source>
</evidence>
<dbReference type="SMART" id="SM00404">
    <property type="entry name" value="PTPc_motif"/>
    <property type="match status" value="1"/>
</dbReference>
<name>A0A9N8HPL8_9STRA</name>
<dbReference type="OrthoDB" id="204730at2759"/>
<feature type="domain" description="Tyrosine-protein phosphatase" evidence="6">
    <location>
        <begin position="37"/>
        <end position="188"/>
    </location>
</feature>
<dbReference type="CDD" id="cd14498">
    <property type="entry name" value="DSP"/>
    <property type="match status" value="1"/>
</dbReference>
<evidence type="ECO:0000313" key="8">
    <source>
        <dbReference type="EMBL" id="CAB9522788.1"/>
    </source>
</evidence>
<dbReference type="InterPro" id="IPR003595">
    <property type="entry name" value="Tyr_Pase_cat"/>
</dbReference>
<gene>
    <name evidence="8" type="ORF">SEMRO_1341_G264430.1</name>
</gene>
<dbReference type="SUPFAM" id="SSF52799">
    <property type="entry name" value="(Phosphotyrosine protein) phosphatases II"/>
    <property type="match status" value="1"/>
</dbReference>
<keyword evidence="2" id="KW-0378">Hydrolase</keyword>
<dbReference type="GO" id="GO:0007165">
    <property type="term" value="P:signal transduction"/>
    <property type="evidence" value="ECO:0007669"/>
    <property type="project" value="TreeGrafter"/>
</dbReference>
<dbReference type="Pfam" id="PF00782">
    <property type="entry name" value="DSPc"/>
    <property type="match status" value="1"/>
</dbReference>
<comment type="similarity">
    <text evidence="1">Belongs to the protein-tyrosine phosphatase family. Non-receptor class dual specificity subfamily.</text>
</comment>
<dbReference type="Proteomes" id="UP001153069">
    <property type="component" value="Unassembled WGS sequence"/>
</dbReference>
<evidence type="ECO:0000259" key="6">
    <source>
        <dbReference type="PROSITE" id="PS50054"/>
    </source>
</evidence>
<evidence type="ECO:0000256" key="2">
    <source>
        <dbReference type="ARBA" id="ARBA00022801"/>
    </source>
</evidence>
<evidence type="ECO:0000313" key="9">
    <source>
        <dbReference type="Proteomes" id="UP001153069"/>
    </source>
</evidence>
<dbReference type="PANTHER" id="PTHR45948:SF2">
    <property type="entry name" value="DUAL SPECIFICITY PROTEIN PHOSPHATASE"/>
    <property type="match status" value="1"/>
</dbReference>
<keyword evidence="9" id="KW-1185">Reference proteome</keyword>
<dbReference type="PANTHER" id="PTHR45948">
    <property type="entry name" value="DUAL SPECIFICITY PROTEIN PHOSPHATASE DDB_G0269404-RELATED"/>
    <property type="match status" value="1"/>
</dbReference>
<dbReference type="SMART" id="SM00195">
    <property type="entry name" value="DSPc"/>
    <property type="match status" value="1"/>
</dbReference>
<accession>A0A9N8HPL8</accession>
<dbReference type="InterPro" id="IPR029021">
    <property type="entry name" value="Prot-tyrosine_phosphatase-like"/>
</dbReference>
<evidence type="ECO:0000256" key="4">
    <source>
        <dbReference type="ARBA" id="ARBA00047761"/>
    </source>
</evidence>
<dbReference type="AlphaFoldDB" id="A0A9N8HPL8"/>
<comment type="catalytic activity">
    <reaction evidence="4">
        <text>O-phospho-L-seryl-[protein] + H2O = L-seryl-[protein] + phosphate</text>
        <dbReference type="Rhea" id="RHEA:20629"/>
        <dbReference type="Rhea" id="RHEA-COMP:9863"/>
        <dbReference type="Rhea" id="RHEA-COMP:11604"/>
        <dbReference type="ChEBI" id="CHEBI:15377"/>
        <dbReference type="ChEBI" id="CHEBI:29999"/>
        <dbReference type="ChEBI" id="CHEBI:43474"/>
        <dbReference type="ChEBI" id="CHEBI:83421"/>
        <dbReference type="EC" id="3.1.3.16"/>
    </reaction>
</comment>
<reference evidence="8" key="1">
    <citation type="submission" date="2020-06" db="EMBL/GenBank/DDBJ databases">
        <authorList>
            <consortium name="Plant Systems Biology data submission"/>
        </authorList>
    </citation>
    <scope>NUCLEOTIDE SEQUENCE</scope>
    <source>
        <strain evidence="8">D6</strain>
    </source>
</reference>
<comment type="caution">
    <text evidence="8">The sequence shown here is derived from an EMBL/GenBank/DDBJ whole genome shotgun (WGS) entry which is preliminary data.</text>
</comment>
<comment type="catalytic activity">
    <reaction evidence="5">
        <text>O-phospho-L-threonyl-[protein] + H2O = L-threonyl-[protein] + phosphate</text>
        <dbReference type="Rhea" id="RHEA:47004"/>
        <dbReference type="Rhea" id="RHEA-COMP:11060"/>
        <dbReference type="Rhea" id="RHEA-COMP:11605"/>
        <dbReference type="ChEBI" id="CHEBI:15377"/>
        <dbReference type="ChEBI" id="CHEBI:30013"/>
        <dbReference type="ChEBI" id="CHEBI:43474"/>
        <dbReference type="ChEBI" id="CHEBI:61977"/>
        <dbReference type="EC" id="3.1.3.16"/>
    </reaction>
</comment>
<dbReference type="GO" id="GO:0004725">
    <property type="term" value="F:protein tyrosine phosphatase activity"/>
    <property type="evidence" value="ECO:0007669"/>
    <property type="project" value="TreeGrafter"/>
</dbReference>
<evidence type="ECO:0000256" key="3">
    <source>
        <dbReference type="ARBA" id="ARBA00022912"/>
    </source>
</evidence>
<dbReference type="PROSITE" id="PS50054">
    <property type="entry name" value="TYR_PHOSPHATASE_DUAL"/>
    <property type="match status" value="1"/>
</dbReference>
<feature type="domain" description="Tyrosine specific protein phosphatases" evidence="7">
    <location>
        <begin position="114"/>
        <end position="170"/>
    </location>
</feature>
<dbReference type="PROSITE" id="PS50056">
    <property type="entry name" value="TYR_PHOSPHATASE_2"/>
    <property type="match status" value="1"/>
</dbReference>
<proteinExistence type="inferred from homology"/>
<dbReference type="InterPro" id="IPR016130">
    <property type="entry name" value="Tyr_Pase_AS"/>
</dbReference>
<dbReference type="GO" id="GO:0004722">
    <property type="term" value="F:protein serine/threonine phosphatase activity"/>
    <property type="evidence" value="ECO:0007669"/>
    <property type="project" value="UniProtKB-EC"/>
</dbReference>
<dbReference type="InterPro" id="IPR000387">
    <property type="entry name" value="Tyr_Pase_dom"/>
</dbReference>
<dbReference type="GO" id="GO:0005829">
    <property type="term" value="C:cytosol"/>
    <property type="evidence" value="ECO:0007669"/>
    <property type="project" value="TreeGrafter"/>
</dbReference>
<dbReference type="EMBL" id="CAICTM010001339">
    <property type="protein sequence ID" value="CAB9522788.1"/>
    <property type="molecule type" value="Genomic_DNA"/>
</dbReference>
<sequence length="247" mass="27843">MTTNNTADIVEDQPPWAWIKCVRDMTDAHSCRPNVELPVEVLPWLLISDRKSSLNVSKLKEHRITHILSVHAVSPREEGYYQERLDGTGIVHKRVSCDDTEGYPMIDRHWADCLQFLRTVRATLNGRVVVHCVAGVNRSGLICCAAQMVLEQQPLLDVVRHCIDRRGAVLWNRSFQRQLCDLAKREGLLGPPPPGYTDEPLVDTIPAPPPAHCIIMEKQTVKSTMAAHIEDRLATLKKQSTNCNQLC</sequence>
<dbReference type="Gene3D" id="3.90.190.10">
    <property type="entry name" value="Protein tyrosine phosphatase superfamily"/>
    <property type="match status" value="1"/>
</dbReference>
<evidence type="ECO:0000259" key="7">
    <source>
        <dbReference type="PROSITE" id="PS50056"/>
    </source>
</evidence>
<protein>
    <submittedName>
        <fullName evidence="8">Specificity protein phosphatase 2</fullName>
    </submittedName>
</protein>
<organism evidence="8 9">
    <name type="scientific">Seminavis robusta</name>
    <dbReference type="NCBI Taxonomy" id="568900"/>
    <lineage>
        <taxon>Eukaryota</taxon>
        <taxon>Sar</taxon>
        <taxon>Stramenopiles</taxon>
        <taxon>Ochrophyta</taxon>
        <taxon>Bacillariophyta</taxon>
        <taxon>Bacillariophyceae</taxon>
        <taxon>Bacillariophycidae</taxon>
        <taxon>Naviculales</taxon>
        <taxon>Naviculaceae</taxon>
        <taxon>Seminavis</taxon>
    </lineage>
</organism>
<dbReference type="PROSITE" id="PS00383">
    <property type="entry name" value="TYR_PHOSPHATASE_1"/>
    <property type="match status" value="1"/>
</dbReference>
<keyword evidence="3" id="KW-0904">Protein phosphatase</keyword>
<dbReference type="InterPro" id="IPR000340">
    <property type="entry name" value="Dual-sp_phosphatase_cat-dom"/>
</dbReference>
<dbReference type="InterPro" id="IPR020422">
    <property type="entry name" value="TYR_PHOSPHATASE_DUAL_dom"/>
</dbReference>
<evidence type="ECO:0000256" key="5">
    <source>
        <dbReference type="ARBA" id="ARBA00048336"/>
    </source>
</evidence>